<dbReference type="AlphaFoldDB" id="A0A229SFQ1"/>
<keyword evidence="2" id="KW-1185">Reference proteome</keyword>
<comment type="caution">
    <text evidence="1">The sequence shown here is derived from an EMBL/GenBank/DDBJ whole genome shotgun (WGS) entry which is preliminary data.</text>
</comment>
<sequence length="170" mass="19102">MSDVSARPRRDADRFLSIYLNDQLAMGIAWRELARRSSKANQGTETGVALAQVASAIAEDVETFQRVMRRLGFRRNPVKTVLAAAAERVGRFKPNGRLTNYSSLSRFEELELLIMGIESKKQLWETLGRLAGLGSRLPDIDFTRLAERAREQRALLEPHRVRAGSEAFSA</sequence>
<reference evidence="1 2" key="1">
    <citation type="submission" date="2017-07" db="EMBL/GenBank/DDBJ databases">
        <title>Amycolatopsis thailandensis Genome sequencing and assembly.</title>
        <authorList>
            <person name="Kaur N."/>
            <person name="Mayilraj S."/>
        </authorList>
    </citation>
    <scope>NUCLEOTIDE SEQUENCE [LARGE SCALE GENOMIC DNA]</scope>
    <source>
        <strain evidence="1 2">JCM 16380</strain>
    </source>
</reference>
<dbReference type="EMBL" id="NMQT01000022">
    <property type="protein sequence ID" value="OXM57579.1"/>
    <property type="molecule type" value="Genomic_DNA"/>
</dbReference>
<accession>A0A229SFQ1</accession>
<gene>
    <name evidence="1" type="ORF">CFP71_07095</name>
</gene>
<organism evidence="1 2">
    <name type="scientific">Amycolatopsis thailandensis</name>
    <dbReference type="NCBI Taxonomy" id="589330"/>
    <lineage>
        <taxon>Bacteria</taxon>
        <taxon>Bacillati</taxon>
        <taxon>Actinomycetota</taxon>
        <taxon>Actinomycetes</taxon>
        <taxon>Pseudonocardiales</taxon>
        <taxon>Pseudonocardiaceae</taxon>
        <taxon>Amycolatopsis</taxon>
    </lineage>
</organism>
<dbReference type="OrthoDB" id="5504890at2"/>
<dbReference type="RefSeq" id="WP_093933023.1">
    <property type="nucleotide sequence ID" value="NZ_NMQT01000022.1"/>
</dbReference>
<dbReference type="Proteomes" id="UP000215223">
    <property type="component" value="Unassembled WGS sequence"/>
</dbReference>
<name>A0A229SFQ1_9PSEU</name>
<evidence type="ECO:0000313" key="1">
    <source>
        <dbReference type="EMBL" id="OXM57579.1"/>
    </source>
</evidence>
<evidence type="ECO:0000313" key="2">
    <source>
        <dbReference type="Proteomes" id="UP000215223"/>
    </source>
</evidence>
<proteinExistence type="predicted"/>
<protein>
    <submittedName>
        <fullName evidence="1">Uncharacterized protein</fullName>
    </submittedName>
</protein>